<dbReference type="EMBL" id="CP002521">
    <property type="protein sequence ID" value="ADX47334.1"/>
    <property type="molecule type" value="Genomic_DNA"/>
</dbReference>
<protein>
    <submittedName>
        <fullName evidence="1">Uncharacterized protein</fullName>
    </submittedName>
</protein>
<dbReference type="Proteomes" id="UP000002482">
    <property type="component" value="Chromosome"/>
</dbReference>
<dbReference type="KEGG" id="aaa:Acav_3433"/>
<dbReference type="AlphaFoldDB" id="F0QAU6"/>
<dbReference type="HOGENOM" id="CLU_2434091_0_0_4"/>
<dbReference type="GeneID" id="34236000"/>
<organism evidence="1 2">
    <name type="scientific">Paracidovorax avenae (strain ATCC 19860 / DSM 7227 / CCUG 15838 / JCM 20985 / LMG 2117 / NCPPB 1011)</name>
    <name type="common">Acidovorax avenae</name>
    <dbReference type="NCBI Taxonomy" id="643561"/>
    <lineage>
        <taxon>Bacteria</taxon>
        <taxon>Pseudomonadati</taxon>
        <taxon>Pseudomonadota</taxon>
        <taxon>Betaproteobacteria</taxon>
        <taxon>Burkholderiales</taxon>
        <taxon>Comamonadaceae</taxon>
        <taxon>Paracidovorax</taxon>
    </lineage>
</organism>
<accession>F0QAU6</accession>
<dbReference type="RefSeq" id="WP_013595820.1">
    <property type="nucleotide sequence ID" value="NC_015138.1"/>
</dbReference>
<proteinExistence type="predicted"/>
<evidence type="ECO:0000313" key="1">
    <source>
        <dbReference type="EMBL" id="ADX47334.1"/>
    </source>
</evidence>
<keyword evidence="2" id="KW-1185">Reference proteome</keyword>
<dbReference type="OrthoDB" id="670869at28216"/>
<name>F0QAU6_PARA1</name>
<sequence>MSVCTKSIISLRNANIHSDGHPAARDKYGCVLPEGHDGPHEFVAEDGRHWLLETDLGCNCAHCERCEGDYCTGYWLKPAAVGALLIGGAA</sequence>
<evidence type="ECO:0000313" key="2">
    <source>
        <dbReference type="Proteomes" id="UP000002482"/>
    </source>
</evidence>
<gene>
    <name evidence="1" type="ordered locus">Acav_3433</name>
</gene>
<reference evidence="1" key="1">
    <citation type="submission" date="2011-02" db="EMBL/GenBank/DDBJ databases">
        <title>Complete sequence of Acidovorax avenae subsp. avenae ATCC 19860.</title>
        <authorList>
            <consortium name="US DOE Joint Genome Institute"/>
            <person name="Lucas S."/>
            <person name="Copeland A."/>
            <person name="Lapidus A."/>
            <person name="Cheng J.-F."/>
            <person name="Goodwin L."/>
            <person name="Pitluck S."/>
            <person name="Chertkov O."/>
            <person name="Held B."/>
            <person name="Detter J.C."/>
            <person name="Han C."/>
            <person name="Tapia R."/>
            <person name="Land M."/>
            <person name="Hauser L."/>
            <person name="Kyrpides N."/>
            <person name="Ivanova N."/>
            <person name="Ovchinnikova G."/>
            <person name="Pagani I."/>
            <person name="Gordon S."/>
            <person name="Woyke T."/>
        </authorList>
    </citation>
    <scope>NUCLEOTIDE SEQUENCE</scope>
    <source>
        <strain evidence="1">ATCC 19860</strain>
    </source>
</reference>